<name>A0A1I6XBI6_9RHOB</name>
<dbReference type="OrthoDB" id="7874348at2"/>
<protein>
    <submittedName>
        <fullName evidence="2">Uncharacterized protein</fullName>
    </submittedName>
</protein>
<gene>
    <name evidence="2" type="ORF">SAMN05216236_101193</name>
</gene>
<reference evidence="2 3" key="1">
    <citation type="submission" date="2016-10" db="EMBL/GenBank/DDBJ databases">
        <authorList>
            <person name="de Groot N.N."/>
        </authorList>
    </citation>
    <scope>NUCLEOTIDE SEQUENCE [LARGE SCALE GENOMIC DNA]</scope>
    <source>
        <strain evidence="2 3">CGMCC 1.10959</strain>
    </source>
</reference>
<evidence type="ECO:0000313" key="3">
    <source>
        <dbReference type="Proteomes" id="UP000182466"/>
    </source>
</evidence>
<keyword evidence="1" id="KW-0732">Signal</keyword>
<organism evidence="2 3">
    <name type="scientific">Sedimentitalea nanhaiensis</name>
    <dbReference type="NCBI Taxonomy" id="999627"/>
    <lineage>
        <taxon>Bacteria</taxon>
        <taxon>Pseudomonadati</taxon>
        <taxon>Pseudomonadota</taxon>
        <taxon>Alphaproteobacteria</taxon>
        <taxon>Rhodobacterales</taxon>
        <taxon>Paracoccaceae</taxon>
        <taxon>Sedimentitalea</taxon>
    </lineage>
</organism>
<feature type="signal peptide" evidence="1">
    <location>
        <begin position="1"/>
        <end position="25"/>
    </location>
</feature>
<sequence length="124" mass="13216">MTLHKTSLLIAVLAAFSAVVTPADAAGFKRIKSADDFNSKIVGKTLASGKSAFVLQPNGAITGSSPGGKVVGKWNWQKGYYCRALRIGKKEYPSDCQTVYFDGSDFYSVGQQGKGDKSPVFSVK</sequence>
<proteinExistence type="predicted"/>
<dbReference type="Proteomes" id="UP000182466">
    <property type="component" value="Unassembled WGS sequence"/>
</dbReference>
<dbReference type="STRING" id="999627.SAMN05216236_101193"/>
<feature type="chain" id="PRO_5010289670" evidence="1">
    <location>
        <begin position="26"/>
        <end position="124"/>
    </location>
</feature>
<keyword evidence="3" id="KW-1185">Reference proteome</keyword>
<evidence type="ECO:0000256" key="1">
    <source>
        <dbReference type="SAM" id="SignalP"/>
    </source>
</evidence>
<dbReference type="RefSeq" id="WP_036049986.1">
    <property type="nucleotide sequence ID" value="NZ_FPAW01000001.1"/>
</dbReference>
<dbReference type="EMBL" id="FPAW01000001">
    <property type="protein sequence ID" value="SFT35709.1"/>
    <property type="molecule type" value="Genomic_DNA"/>
</dbReference>
<dbReference type="AlphaFoldDB" id="A0A1I6XBI6"/>
<dbReference type="eggNOG" id="ENOG5032YS5">
    <property type="taxonomic scope" value="Bacteria"/>
</dbReference>
<evidence type="ECO:0000313" key="2">
    <source>
        <dbReference type="EMBL" id="SFT35709.1"/>
    </source>
</evidence>
<accession>A0A1I6XBI6</accession>